<keyword evidence="2" id="KW-1185">Reference proteome</keyword>
<proteinExistence type="predicted"/>
<dbReference type="OrthoDB" id="31533at2157"/>
<dbReference type="RefSeq" id="WP_011752472.1">
    <property type="nucleotide sequence ID" value="NC_008698.1"/>
</dbReference>
<reference evidence="2" key="1">
    <citation type="journal article" date="2008" name="J. Bacteriol.">
        <title>Genome sequence of Thermofilum pendens reveals an exceptional loss of biosynthetic pathways without genome reduction.</title>
        <authorList>
            <person name="Anderson I."/>
            <person name="Rodriguez J."/>
            <person name="Susanti D."/>
            <person name="Porat I."/>
            <person name="Reich C."/>
            <person name="Ulrich L.E."/>
            <person name="Elkins J.G."/>
            <person name="Mavromatis K."/>
            <person name="Lykidis A."/>
            <person name="Kim E."/>
            <person name="Thompson L.S."/>
            <person name="Nolan M."/>
            <person name="Land M."/>
            <person name="Copeland A."/>
            <person name="Lapidus A."/>
            <person name="Lucas S."/>
            <person name="Detter C."/>
            <person name="Zhulin I.B."/>
            <person name="Olsen G.J."/>
            <person name="Whitman W."/>
            <person name="Mukhopadhyay B."/>
            <person name="Bristow J."/>
            <person name="Kyrpides N."/>
        </authorList>
    </citation>
    <scope>NUCLEOTIDE SEQUENCE [LARGE SCALE GENOMIC DNA]</scope>
    <source>
        <strain evidence="2">DSM 2475 / Hrk 5</strain>
    </source>
</reference>
<organism evidence="1 2">
    <name type="scientific">Thermofilum pendens (strain DSM 2475 / Hrk 5)</name>
    <dbReference type="NCBI Taxonomy" id="368408"/>
    <lineage>
        <taxon>Archaea</taxon>
        <taxon>Thermoproteota</taxon>
        <taxon>Thermoprotei</taxon>
        <taxon>Thermofilales</taxon>
        <taxon>Thermofilaceae</taxon>
        <taxon>Thermofilum</taxon>
    </lineage>
</organism>
<dbReference type="GeneID" id="4602137"/>
<dbReference type="STRING" id="368408.Tpen_0806"/>
<dbReference type="InterPro" id="IPR011009">
    <property type="entry name" value="Kinase-like_dom_sf"/>
</dbReference>
<dbReference type="AlphaFoldDB" id="A1RYC7"/>
<dbReference type="HOGENOM" id="CLU_632568_0_0_2"/>
<accession>A1RYC7</accession>
<sequence>MEVFFPARKRWLRGKHAPARVTASATPLSGDAYLVRVVSNGDEYLLPVARCSCSEKYAVMLEGSMFCEAEYCPGFLEELLSGRFEAVKLRLFDDFEGRAVLVGAVAEDATNPHVAYEIGGRKVLLKGYRLLRRDNPEPLFLEYLSGSGVAPRLFAAYSYGGYTLGVFMELVEGAVDPGSVLYATAVDVAKGVGDSAAQRDLLGSIGEAVAGFHLAMERCTSDWCAPSPVVESDVELWYRRMLFYLQSLAEVVPGGWLSELRRRVEGSREYLQGFVGSTKLRIHQDLHFSQMLFKPPGRVYLLDFEGEPGRPQEFSTVLEPAARDLASLARSLSYIAFFSLKEAEELSNERVVEEFVSGSTGARRLLEWSLEVLERILGSYASRVHRRLFPADPGSRLSLLHPWVLERALYEAYYEKMYRPENVYVALSTAIAYLRSEKFGE</sequence>
<dbReference type="eggNOG" id="arCOG07490">
    <property type="taxonomic scope" value="Archaea"/>
</dbReference>
<dbReference type="SUPFAM" id="SSF56112">
    <property type="entry name" value="Protein kinase-like (PK-like)"/>
    <property type="match status" value="1"/>
</dbReference>
<protein>
    <submittedName>
        <fullName evidence="1">Uncharacterized protein probably involved in trehalose biosynthesis-like protein</fullName>
    </submittedName>
</protein>
<dbReference type="EnsemblBacteria" id="ABL78207">
    <property type="protein sequence ID" value="ABL78207"/>
    <property type="gene ID" value="Tpen_0806"/>
</dbReference>
<dbReference type="KEGG" id="tpe:Tpen_0806"/>
<gene>
    <name evidence="1" type="ordered locus">Tpen_0806</name>
</gene>
<dbReference type="Proteomes" id="UP000000641">
    <property type="component" value="Chromosome"/>
</dbReference>
<dbReference type="Gene3D" id="3.90.1200.10">
    <property type="match status" value="1"/>
</dbReference>
<evidence type="ECO:0000313" key="1">
    <source>
        <dbReference type="EMBL" id="ABL78207.1"/>
    </source>
</evidence>
<evidence type="ECO:0000313" key="2">
    <source>
        <dbReference type="Proteomes" id="UP000000641"/>
    </source>
</evidence>
<dbReference type="EMBL" id="CP000505">
    <property type="protein sequence ID" value="ABL78207.1"/>
    <property type="molecule type" value="Genomic_DNA"/>
</dbReference>
<name>A1RYC7_THEPD</name>